<dbReference type="GeneID" id="39582972"/>
<evidence type="ECO:0000313" key="1">
    <source>
        <dbReference type="EMBL" id="ROT35923.1"/>
    </source>
</evidence>
<dbReference type="RefSeq" id="XP_028463729.1">
    <property type="nucleotide sequence ID" value="XM_028614494.1"/>
</dbReference>
<keyword evidence="2" id="KW-1185">Reference proteome</keyword>
<name>A0A3N2PN51_SODAK</name>
<accession>A0A3N2PN51</accession>
<evidence type="ECO:0000313" key="2">
    <source>
        <dbReference type="Proteomes" id="UP000272025"/>
    </source>
</evidence>
<dbReference type="AlphaFoldDB" id="A0A3N2PN51"/>
<proteinExistence type="predicted"/>
<protein>
    <submittedName>
        <fullName evidence="1">Uncharacterized protein</fullName>
    </submittedName>
</protein>
<dbReference type="Proteomes" id="UP000272025">
    <property type="component" value="Unassembled WGS sequence"/>
</dbReference>
<reference evidence="1 2" key="1">
    <citation type="journal article" date="2018" name="Mol. Ecol.">
        <title>The obligate alkalophilic soda-lake fungus Sodiomyces alkalinus has shifted to a protein diet.</title>
        <authorList>
            <person name="Grum-Grzhimaylo A.A."/>
            <person name="Falkoski D.L."/>
            <person name="van den Heuvel J."/>
            <person name="Valero-Jimenez C.A."/>
            <person name="Min B."/>
            <person name="Choi I.G."/>
            <person name="Lipzen A."/>
            <person name="Daum C.G."/>
            <person name="Aanen D.K."/>
            <person name="Tsang A."/>
            <person name="Henrissat B."/>
            <person name="Bilanenko E.N."/>
            <person name="de Vries R.P."/>
            <person name="van Kan J.A.L."/>
            <person name="Grigoriev I.V."/>
            <person name="Debets A.J.M."/>
        </authorList>
    </citation>
    <scope>NUCLEOTIDE SEQUENCE [LARGE SCALE GENOMIC DNA]</scope>
    <source>
        <strain evidence="1 2">F11</strain>
    </source>
</reference>
<gene>
    <name evidence="1" type="ORF">SODALDRAFT_362777</name>
</gene>
<dbReference type="EMBL" id="ML119060">
    <property type="protein sequence ID" value="ROT35923.1"/>
    <property type="molecule type" value="Genomic_DNA"/>
</dbReference>
<organism evidence="1 2">
    <name type="scientific">Sodiomyces alkalinus (strain CBS 110278 / VKM F-3762 / F11)</name>
    <name type="common">Alkaliphilic filamentous fungus</name>
    <dbReference type="NCBI Taxonomy" id="1314773"/>
    <lineage>
        <taxon>Eukaryota</taxon>
        <taxon>Fungi</taxon>
        <taxon>Dikarya</taxon>
        <taxon>Ascomycota</taxon>
        <taxon>Pezizomycotina</taxon>
        <taxon>Sordariomycetes</taxon>
        <taxon>Hypocreomycetidae</taxon>
        <taxon>Glomerellales</taxon>
        <taxon>Plectosphaerellaceae</taxon>
        <taxon>Sodiomyces</taxon>
    </lineage>
</organism>
<sequence length="104" mass="11570">MLALVLSRLASWSYKSKGVGQTATFLRAVVLFSCVEGTVCVYMRTSYRTSMDRSNACRMRSPHIGSKVFGSHFGRKTRCVLTMGWHHQVMSTHTSEGQAPPVTL</sequence>